<dbReference type="GO" id="GO:0008765">
    <property type="term" value="F:UDP-N-acetylmuramoylalanyl-D-glutamate-2,6-diaminopimelate ligase activity"/>
    <property type="evidence" value="ECO:0007669"/>
    <property type="project" value="UniProtKB-EC"/>
</dbReference>
<keyword evidence="8 12" id="KW-0133">Cell shape</keyword>
<keyword evidence="9 12" id="KW-0573">Peptidoglycan synthesis</keyword>
<comment type="caution">
    <text evidence="12">Lacks conserved residue(s) required for the propagation of feature annotation.</text>
</comment>
<keyword evidence="7 12" id="KW-0067">ATP-binding</keyword>
<keyword evidence="4 12" id="KW-0436">Ligase</keyword>
<comment type="subcellular location">
    <subcellularLocation>
        <location evidence="12 13">Cytoplasm</location>
    </subcellularLocation>
</comment>
<keyword evidence="18" id="KW-1185">Reference proteome</keyword>
<evidence type="ECO:0000256" key="12">
    <source>
        <dbReference type="HAMAP-Rule" id="MF_00208"/>
    </source>
</evidence>
<dbReference type="Pfam" id="PF01225">
    <property type="entry name" value="Mur_ligase"/>
    <property type="match status" value="1"/>
</dbReference>
<dbReference type="PROSITE" id="PS01011">
    <property type="entry name" value="FOLYLPOLYGLU_SYNT_1"/>
    <property type="match status" value="1"/>
</dbReference>
<feature type="binding site" evidence="12">
    <location>
        <position position="30"/>
    </location>
    <ligand>
        <name>UDP-N-acetyl-alpha-D-muramoyl-L-alanyl-D-glutamate</name>
        <dbReference type="ChEBI" id="CHEBI:83900"/>
    </ligand>
</feature>
<sequence>MRLLSCVQGLEYKIIKGDIDNDVTGVAFDSREVKPGYIFVAVKGFKVDGHDYVKKAIENGASTVIISRPIDIDYITHQAIIEVADTRVALAYIASRYYGEPTKKMNVIGITGTNGKTSISYFIKSLLDTLSAKTGVIGTMGTWIGNQKIDTPNTTPESLTLQQIASQMVEADVEYCIMEVSSHALDLHRVSFCHFDSGIFTNLTPDHLELHKDMTQYYRAKEKLFYMTEKTNIINIDDLYGKKMYDTLQEKSDVQCLSYGLKSNADVWAKDIEYTAEYSLYTAVTPQGEIPIRVNIPGEIYIYNTLAVVAWAISEGIEQKVISSGIEALKGVKGRFETVYQDNDYKVVVDFAHTEDGLEKALDTLRQFVKGRLLLVFGVYAAPGLIGLDKRTAMGKVAAQKSDFAFITSDNPKEQDPVQIIEDVVTSFKQYSKNYVTVVDRKVAIEEALESMKPGDVLLIAGKGHETSQVVGKEDIPFNEAEIVKSKMKVIRKDK</sequence>
<evidence type="ECO:0000259" key="15">
    <source>
        <dbReference type="Pfam" id="PF02875"/>
    </source>
</evidence>
<protein>
    <recommendedName>
        <fullName evidence="12">UDP-N-acetylmuramyl-tripeptide synthetase</fullName>
        <ecNumber evidence="12">6.3.2.-</ecNumber>
    </recommendedName>
    <alternativeName>
        <fullName evidence="12">UDP-MurNAc-tripeptide synthetase</fullName>
    </alternativeName>
</protein>
<feature type="binding site" evidence="12">
    <location>
        <position position="181"/>
    </location>
    <ligand>
        <name>UDP-N-acetyl-alpha-D-muramoyl-L-alanyl-D-glutamate</name>
        <dbReference type="ChEBI" id="CHEBI:83900"/>
    </ligand>
</feature>
<dbReference type="Gene3D" id="3.40.1390.10">
    <property type="entry name" value="MurE/MurF, N-terminal domain"/>
    <property type="match status" value="1"/>
</dbReference>
<name>A0ABT6NBI2_9FIRM</name>
<evidence type="ECO:0000256" key="6">
    <source>
        <dbReference type="ARBA" id="ARBA00022741"/>
    </source>
</evidence>
<dbReference type="InterPro" id="IPR036615">
    <property type="entry name" value="Mur_ligase_C_dom_sf"/>
</dbReference>
<dbReference type="SUPFAM" id="SSF53623">
    <property type="entry name" value="MurD-like peptide ligases, catalytic domain"/>
    <property type="match status" value="1"/>
</dbReference>
<dbReference type="Pfam" id="PF02875">
    <property type="entry name" value="Mur_ligase_C"/>
    <property type="match status" value="1"/>
</dbReference>
<dbReference type="InterPro" id="IPR004101">
    <property type="entry name" value="Mur_ligase_C"/>
</dbReference>
<feature type="domain" description="Mur ligase C-terminal" evidence="15">
    <location>
        <begin position="334"/>
        <end position="464"/>
    </location>
</feature>
<dbReference type="SUPFAM" id="SSF53244">
    <property type="entry name" value="MurD-like peptide ligases, peptide-binding domain"/>
    <property type="match status" value="1"/>
</dbReference>
<evidence type="ECO:0000256" key="2">
    <source>
        <dbReference type="ARBA" id="ARBA00005898"/>
    </source>
</evidence>
<evidence type="ECO:0000313" key="18">
    <source>
        <dbReference type="Proteomes" id="UP001158045"/>
    </source>
</evidence>
<dbReference type="InterPro" id="IPR036565">
    <property type="entry name" value="Mur-like_cat_sf"/>
</dbReference>
<dbReference type="PANTHER" id="PTHR23135">
    <property type="entry name" value="MUR LIGASE FAMILY MEMBER"/>
    <property type="match status" value="1"/>
</dbReference>
<dbReference type="EC" id="6.3.2.-" evidence="12"/>
<dbReference type="HAMAP" id="MF_00208">
    <property type="entry name" value="MurE"/>
    <property type="match status" value="1"/>
</dbReference>
<comment type="pathway">
    <text evidence="1 12 13">Cell wall biogenesis; peptidoglycan biosynthesis.</text>
</comment>
<feature type="binding site" evidence="12">
    <location>
        <position position="189"/>
    </location>
    <ligand>
        <name>UDP-N-acetyl-alpha-D-muramoyl-L-alanyl-D-glutamate</name>
        <dbReference type="ChEBI" id="CHEBI:83900"/>
    </ligand>
</feature>
<evidence type="ECO:0000256" key="1">
    <source>
        <dbReference type="ARBA" id="ARBA00004752"/>
    </source>
</evidence>
<evidence type="ECO:0000256" key="9">
    <source>
        <dbReference type="ARBA" id="ARBA00022984"/>
    </source>
</evidence>
<evidence type="ECO:0000259" key="16">
    <source>
        <dbReference type="Pfam" id="PF08245"/>
    </source>
</evidence>
<dbReference type="PANTHER" id="PTHR23135:SF4">
    <property type="entry name" value="UDP-N-ACETYLMURAMOYL-L-ALANYL-D-GLUTAMATE--2,6-DIAMINOPIMELATE LIGASE MURE HOMOLOG, CHLOROPLASTIC"/>
    <property type="match status" value="1"/>
</dbReference>
<dbReference type="Gene3D" id="3.40.1190.10">
    <property type="entry name" value="Mur-like, catalytic domain"/>
    <property type="match status" value="1"/>
</dbReference>
<evidence type="ECO:0000256" key="5">
    <source>
        <dbReference type="ARBA" id="ARBA00022618"/>
    </source>
</evidence>
<keyword evidence="6 12" id="KW-0547">Nucleotide-binding</keyword>
<evidence type="ECO:0000256" key="11">
    <source>
        <dbReference type="ARBA" id="ARBA00023316"/>
    </source>
</evidence>
<comment type="cofactor">
    <cofactor evidence="12">
        <name>Mg(2+)</name>
        <dbReference type="ChEBI" id="CHEBI:18420"/>
    </cofactor>
</comment>
<keyword evidence="10 12" id="KW-0131">Cell cycle</keyword>
<organism evidence="17 18">
    <name type="scientific">Fusibacter bizertensis</name>
    <dbReference type="NCBI Taxonomy" id="1488331"/>
    <lineage>
        <taxon>Bacteria</taxon>
        <taxon>Bacillati</taxon>
        <taxon>Bacillota</taxon>
        <taxon>Clostridia</taxon>
        <taxon>Eubacteriales</taxon>
        <taxon>Eubacteriales Family XII. Incertae Sedis</taxon>
        <taxon>Fusibacter</taxon>
    </lineage>
</organism>
<keyword evidence="5 12" id="KW-0132">Cell division</keyword>
<dbReference type="InterPro" id="IPR013221">
    <property type="entry name" value="Mur_ligase_cen"/>
</dbReference>
<dbReference type="InterPro" id="IPR018109">
    <property type="entry name" value="Folylpolyglutamate_synth_CS"/>
</dbReference>
<dbReference type="InterPro" id="IPR035911">
    <property type="entry name" value="MurE/MurF_N"/>
</dbReference>
<comment type="function">
    <text evidence="12">Catalyzes the addition of an amino acid to the nucleotide precursor UDP-N-acetylmuramoyl-L-alanyl-D-glutamate (UMAG) in the biosynthesis of bacterial cell-wall peptidoglycan.</text>
</comment>
<reference evidence="17 18" key="1">
    <citation type="submission" date="2023-04" db="EMBL/GenBank/DDBJ databases">
        <title>Fusibacter bizertensis strain WBS, isolated from littoral bottom sediments of the Arctic seas - biochemical and genomic analysis.</title>
        <authorList>
            <person name="Brioukhanov A.L."/>
        </authorList>
    </citation>
    <scope>NUCLEOTIDE SEQUENCE [LARGE SCALE GENOMIC DNA]</scope>
    <source>
        <strain evidence="17 18">WBS</strain>
    </source>
</reference>
<accession>A0ABT6NBI2</accession>
<dbReference type="SUPFAM" id="SSF63418">
    <property type="entry name" value="MurE/MurF N-terminal domain"/>
    <property type="match status" value="1"/>
</dbReference>
<evidence type="ECO:0000256" key="8">
    <source>
        <dbReference type="ARBA" id="ARBA00022960"/>
    </source>
</evidence>
<feature type="domain" description="Mur ligase N-terminal catalytic" evidence="14">
    <location>
        <begin position="23"/>
        <end position="98"/>
    </location>
</feature>
<evidence type="ECO:0000256" key="10">
    <source>
        <dbReference type="ARBA" id="ARBA00023306"/>
    </source>
</evidence>
<dbReference type="InterPro" id="IPR000713">
    <property type="entry name" value="Mur_ligase_N"/>
</dbReference>
<dbReference type="NCBIfam" id="NF001126">
    <property type="entry name" value="PRK00139.1-4"/>
    <property type="match status" value="1"/>
</dbReference>
<keyword evidence="12" id="KW-0460">Magnesium</keyword>
<comment type="PTM">
    <text evidence="12">Carboxylation is probably crucial for Mg(2+) binding and, consequently, for the gamma-phosphate positioning of ATP.</text>
</comment>
<comment type="caution">
    <text evidence="17">The sequence shown here is derived from an EMBL/GenBank/DDBJ whole genome shotgun (WGS) entry which is preliminary data.</text>
</comment>
<feature type="binding site" evidence="12">
    <location>
        <position position="153"/>
    </location>
    <ligand>
        <name>UDP-N-acetyl-alpha-D-muramoyl-L-alanyl-D-glutamate</name>
        <dbReference type="ChEBI" id="CHEBI:83900"/>
    </ligand>
</feature>
<evidence type="ECO:0000256" key="7">
    <source>
        <dbReference type="ARBA" id="ARBA00022840"/>
    </source>
</evidence>
<evidence type="ECO:0000256" key="4">
    <source>
        <dbReference type="ARBA" id="ARBA00022598"/>
    </source>
</evidence>
<dbReference type="Pfam" id="PF08245">
    <property type="entry name" value="Mur_ligase_M"/>
    <property type="match status" value="1"/>
</dbReference>
<proteinExistence type="inferred from homology"/>
<keyword evidence="11 12" id="KW-0961">Cell wall biogenesis/degradation</keyword>
<dbReference type="Proteomes" id="UP001158045">
    <property type="component" value="Unassembled WGS sequence"/>
</dbReference>
<evidence type="ECO:0000313" key="17">
    <source>
        <dbReference type="EMBL" id="MDH8677740.1"/>
    </source>
</evidence>
<dbReference type="EMBL" id="JARYZI010000003">
    <property type="protein sequence ID" value="MDH8677740.1"/>
    <property type="molecule type" value="Genomic_DNA"/>
</dbReference>
<feature type="binding site" evidence="12">
    <location>
        <begin position="154"/>
        <end position="155"/>
    </location>
    <ligand>
        <name>UDP-N-acetyl-alpha-D-muramoyl-L-alanyl-D-glutamate</name>
        <dbReference type="ChEBI" id="CHEBI:83900"/>
    </ligand>
</feature>
<feature type="binding site" evidence="12">
    <location>
        <begin position="112"/>
        <end position="118"/>
    </location>
    <ligand>
        <name>ATP</name>
        <dbReference type="ChEBI" id="CHEBI:30616"/>
    </ligand>
</feature>
<evidence type="ECO:0000259" key="14">
    <source>
        <dbReference type="Pfam" id="PF01225"/>
    </source>
</evidence>
<dbReference type="NCBIfam" id="TIGR01085">
    <property type="entry name" value="murE"/>
    <property type="match status" value="1"/>
</dbReference>
<keyword evidence="3 12" id="KW-0963">Cytoplasm</keyword>
<evidence type="ECO:0000256" key="3">
    <source>
        <dbReference type="ARBA" id="ARBA00022490"/>
    </source>
</evidence>
<dbReference type="Gene3D" id="3.90.190.20">
    <property type="entry name" value="Mur ligase, C-terminal domain"/>
    <property type="match status" value="1"/>
</dbReference>
<feature type="modified residue" description="N6-carboxylysine" evidence="12">
    <location>
        <position position="221"/>
    </location>
</feature>
<comment type="similarity">
    <text evidence="2 12">Belongs to the MurCDEF family. MurE subfamily.</text>
</comment>
<evidence type="ECO:0000256" key="13">
    <source>
        <dbReference type="RuleBase" id="RU004135"/>
    </source>
</evidence>
<dbReference type="InterPro" id="IPR005761">
    <property type="entry name" value="UDP-N-AcMur-Glu-dNH2Pim_ligase"/>
</dbReference>
<feature type="domain" description="Mur ligase central" evidence="16">
    <location>
        <begin position="110"/>
        <end position="311"/>
    </location>
</feature>
<dbReference type="RefSeq" id="WP_281093561.1">
    <property type="nucleotide sequence ID" value="NZ_JARYZI010000003.1"/>
</dbReference>
<gene>
    <name evidence="12" type="primary">murE</name>
    <name evidence="17" type="ORF">QE109_06255</name>
</gene>